<accession>A0ABW5UFZ9</accession>
<comment type="caution">
    <text evidence="5">The sequence shown here is derived from an EMBL/GenBank/DDBJ whole genome shotgun (WGS) entry which is preliminary data.</text>
</comment>
<evidence type="ECO:0000313" key="6">
    <source>
        <dbReference type="Proteomes" id="UP001597418"/>
    </source>
</evidence>
<keyword evidence="6" id="KW-1185">Reference proteome</keyword>
<dbReference type="PANTHER" id="PTHR11364:SF27">
    <property type="entry name" value="SULFURTRANSFERASE"/>
    <property type="match status" value="1"/>
</dbReference>
<evidence type="ECO:0000313" key="5">
    <source>
        <dbReference type="EMBL" id="MFD2743637.1"/>
    </source>
</evidence>
<sequence length="282" mass="31690">MHDTPPIIDIPELHLLIAQGKPVVLIDATIDKVNQRIDSKDSVPELIPDSVFMDLEEKFSDHSNPLPHTMVDDATFEREARAMGINQDSILVIYDRWGIYSSPRAWWMFRSMGHENTFVLQGGLPAWKEQHLPVVSKHQSTRTIATGNFVVHPQPYFWKSKTDLLKGLEENDTTIIDARNANRYGGKSPEPRAGLRSGHIPSSHNLPFDEVLSGTRYKTVPELQKIFEPFIDDKSVVFSCGSGITAAIIALAAYQIGFDHLAIYDGSWAEWGADENLPIEKE</sequence>
<name>A0ABW5UFZ9_9SPHI</name>
<dbReference type="CDD" id="cd01448">
    <property type="entry name" value="TST_Repeat_1"/>
    <property type="match status" value="1"/>
</dbReference>
<dbReference type="SUPFAM" id="SSF52821">
    <property type="entry name" value="Rhodanese/Cell cycle control phosphatase"/>
    <property type="match status" value="2"/>
</dbReference>
<organism evidence="5 6">
    <name type="scientific">Sphingobacterium populi</name>
    <dbReference type="NCBI Taxonomy" id="1812824"/>
    <lineage>
        <taxon>Bacteria</taxon>
        <taxon>Pseudomonadati</taxon>
        <taxon>Bacteroidota</taxon>
        <taxon>Sphingobacteriia</taxon>
        <taxon>Sphingobacteriales</taxon>
        <taxon>Sphingobacteriaceae</taxon>
        <taxon>Sphingobacterium</taxon>
    </lineage>
</organism>
<keyword evidence="1 5" id="KW-0808">Transferase</keyword>
<dbReference type="SMART" id="SM00450">
    <property type="entry name" value="RHOD"/>
    <property type="match status" value="2"/>
</dbReference>
<gene>
    <name evidence="5" type="ORF">ACFSQ6_09515</name>
</gene>
<dbReference type="EC" id="2.8.1.-" evidence="5"/>
<evidence type="ECO:0000256" key="1">
    <source>
        <dbReference type="ARBA" id="ARBA00022679"/>
    </source>
</evidence>
<dbReference type="InterPro" id="IPR001763">
    <property type="entry name" value="Rhodanese-like_dom"/>
</dbReference>
<reference evidence="6" key="1">
    <citation type="journal article" date="2019" name="Int. J. Syst. Evol. Microbiol.">
        <title>The Global Catalogue of Microorganisms (GCM) 10K type strain sequencing project: providing services to taxonomists for standard genome sequencing and annotation.</title>
        <authorList>
            <consortium name="The Broad Institute Genomics Platform"/>
            <consortium name="The Broad Institute Genome Sequencing Center for Infectious Disease"/>
            <person name="Wu L."/>
            <person name="Ma J."/>
        </authorList>
    </citation>
    <scope>NUCLEOTIDE SEQUENCE [LARGE SCALE GENOMIC DNA]</scope>
    <source>
        <strain evidence="6">KCTC 42247</strain>
    </source>
</reference>
<dbReference type="Gene3D" id="3.40.250.10">
    <property type="entry name" value="Rhodanese-like domain"/>
    <property type="match status" value="2"/>
</dbReference>
<evidence type="ECO:0000256" key="2">
    <source>
        <dbReference type="ARBA" id="ARBA00022737"/>
    </source>
</evidence>
<feature type="domain" description="Rhodanese" evidence="4">
    <location>
        <begin position="169"/>
        <end position="280"/>
    </location>
</feature>
<dbReference type="RefSeq" id="WP_066757760.1">
    <property type="nucleotide sequence ID" value="NZ_JBHUMB010000008.1"/>
</dbReference>
<protein>
    <submittedName>
        <fullName evidence="5">Sulfurtransferase</fullName>
        <ecNumber evidence="5">2.8.1.-</ecNumber>
    </submittedName>
</protein>
<dbReference type="Proteomes" id="UP001597418">
    <property type="component" value="Unassembled WGS sequence"/>
</dbReference>
<dbReference type="InterPro" id="IPR036873">
    <property type="entry name" value="Rhodanese-like_dom_sf"/>
</dbReference>
<feature type="region of interest" description="Disordered" evidence="3">
    <location>
        <begin position="182"/>
        <end position="201"/>
    </location>
</feature>
<dbReference type="PANTHER" id="PTHR11364">
    <property type="entry name" value="THIOSULFATE SULFERTANSFERASE"/>
    <property type="match status" value="1"/>
</dbReference>
<dbReference type="CDD" id="cd01449">
    <property type="entry name" value="TST_Repeat_2"/>
    <property type="match status" value="1"/>
</dbReference>
<evidence type="ECO:0000256" key="3">
    <source>
        <dbReference type="SAM" id="MobiDB-lite"/>
    </source>
</evidence>
<keyword evidence="2" id="KW-0677">Repeat</keyword>
<feature type="domain" description="Rhodanese" evidence="4">
    <location>
        <begin position="19"/>
        <end position="136"/>
    </location>
</feature>
<dbReference type="InterPro" id="IPR045078">
    <property type="entry name" value="TST/MPST-like"/>
</dbReference>
<dbReference type="GO" id="GO:0016740">
    <property type="term" value="F:transferase activity"/>
    <property type="evidence" value="ECO:0007669"/>
    <property type="project" value="UniProtKB-KW"/>
</dbReference>
<dbReference type="PROSITE" id="PS50206">
    <property type="entry name" value="RHODANESE_3"/>
    <property type="match status" value="2"/>
</dbReference>
<proteinExistence type="predicted"/>
<dbReference type="EMBL" id="JBHUMB010000008">
    <property type="protein sequence ID" value="MFD2743637.1"/>
    <property type="molecule type" value="Genomic_DNA"/>
</dbReference>
<evidence type="ECO:0000259" key="4">
    <source>
        <dbReference type="PROSITE" id="PS50206"/>
    </source>
</evidence>
<dbReference type="Pfam" id="PF00581">
    <property type="entry name" value="Rhodanese"/>
    <property type="match status" value="2"/>
</dbReference>